<evidence type="ECO:0000313" key="2">
    <source>
        <dbReference type="EMBL" id="CAA2622882.1"/>
    </source>
</evidence>
<proteinExistence type="predicted"/>
<accession>A0A7I8KP57</accession>
<feature type="compositionally biased region" description="Basic and acidic residues" evidence="1">
    <location>
        <begin position="62"/>
        <end position="72"/>
    </location>
</feature>
<name>A0A7I8KP57_SPIIN</name>
<sequence length="72" mass="8012">MGLPIPTMGPTWTLGMGVPTWSKTKSHTVHEQGKQLGPIGARVHTPLPRHRWPAGYGARSSHTRERRNFACK</sequence>
<gene>
    <name evidence="2" type="ORF">SI7747_07008841</name>
    <name evidence="3" type="ORF">SI8410_07009524</name>
</gene>
<dbReference type="EMBL" id="LR746270">
    <property type="protein sequence ID" value="CAA7398854.1"/>
    <property type="molecule type" value="Genomic_DNA"/>
</dbReference>
<dbReference type="AlphaFoldDB" id="A0A7I8KP57"/>
<evidence type="ECO:0000313" key="4">
    <source>
        <dbReference type="Proteomes" id="UP000663760"/>
    </source>
</evidence>
<feature type="region of interest" description="Disordered" evidence="1">
    <location>
        <begin position="32"/>
        <end position="72"/>
    </location>
</feature>
<evidence type="ECO:0000313" key="3">
    <source>
        <dbReference type="EMBL" id="CAA7398854.1"/>
    </source>
</evidence>
<reference evidence="3" key="1">
    <citation type="submission" date="2020-02" db="EMBL/GenBank/DDBJ databases">
        <authorList>
            <person name="Scholz U."/>
            <person name="Mascher M."/>
            <person name="Fiebig A."/>
        </authorList>
    </citation>
    <scope>NUCLEOTIDE SEQUENCE</scope>
</reference>
<evidence type="ECO:0000256" key="1">
    <source>
        <dbReference type="SAM" id="MobiDB-lite"/>
    </source>
</evidence>
<protein>
    <submittedName>
        <fullName evidence="3">Uncharacterized protein</fullName>
    </submittedName>
</protein>
<organism evidence="3 4">
    <name type="scientific">Spirodela intermedia</name>
    <name type="common">Intermediate duckweed</name>
    <dbReference type="NCBI Taxonomy" id="51605"/>
    <lineage>
        <taxon>Eukaryota</taxon>
        <taxon>Viridiplantae</taxon>
        <taxon>Streptophyta</taxon>
        <taxon>Embryophyta</taxon>
        <taxon>Tracheophyta</taxon>
        <taxon>Spermatophyta</taxon>
        <taxon>Magnoliopsida</taxon>
        <taxon>Liliopsida</taxon>
        <taxon>Araceae</taxon>
        <taxon>Lemnoideae</taxon>
        <taxon>Spirodela</taxon>
    </lineage>
</organism>
<keyword evidence="4" id="KW-1185">Reference proteome</keyword>
<dbReference type="EMBL" id="LR743594">
    <property type="protein sequence ID" value="CAA2622882.1"/>
    <property type="molecule type" value="Genomic_DNA"/>
</dbReference>
<dbReference type="Proteomes" id="UP000663760">
    <property type="component" value="Chromosome 7"/>
</dbReference>